<feature type="domain" description="Small-subunit processome Utp12" evidence="6">
    <location>
        <begin position="575"/>
        <end position="692"/>
    </location>
</feature>
<dbReference type="AlphaFoldDB" id="A0A316V0T7"/>
<evidence type="ECO:0000313" key="7">
    <source>
        <dbReference type="EMBL" id="PWN29783.1"/>
    </source>
</evidence>
<comment type="subcellular location">
    <subcellularLocation>
        <location evidence="1">Nucleus</location>
    </subcellularLocation>
</comment>
<feature type="compositionally biased region" description="Acidic residues" evidence="5">
    <location>
        <begin position="894"/>
        <end position="910"/>
    </location>
</feature>
<feature type="repeat" description="WD" evidence="4">
    <location>
        <begin position="263"/>
        <end position="304"/>
    </location>
</feature>
<feature type="compositionally biased region" description="Acidic residues" evidence="5">
    <location>
        <begin position="529"/>
        <end position="547"/>
    </location>
</feature>
<evidence type="ECO:0000259" key="6">
    <source>
        <dbReference type="Pfam" id="PF04003"/>
    </source>
</evidence>
<dbReference type="Pfam" id="PF04003">
    <property type="entry name" value="Utp12"/>
    <property type="match status" value="1"/>
</dbReference>
<accession>A0A316V0T7</accession>
<dbReference type="PANTHER" id="PTHR44267:SF1">
    <property type="entry name" value="WD REPEAT-CONTAINING PROTEIN 43"/>
    <property type="match status" value="1"/>
</dbReference>
<evidence type="ECO:0000256" key="4">
    <source>
        <dbReference type="PROSITE-ProRule" id="PRU00221"/>
    </source>
</evidence>
<evidence type="ECO:0000256" key="1">
    <source>
        <dbReference type="ARBA" id="ARBA00004123"/>
    </source>
</evidence>
<evidence type="ECO:0000256" key="3">
    <source>
        <dbReference type="ARBA" id="ARBA00038335"/>
    </source>
</evidence>
<evidence type="ECO:0000313" key="8">
    <source>
        <dbReference type="Proteomes" id="UP000245884"/>
    </source>
</evidence>
<evidence type="ECO:0000256" key="2">
    <source>
        <dbReference type="ARBA" id="ARBA00023242"/>
    </source>
</evidence>
<feature type="region of interest" description="Disordered" evidence="5">
    <location>
        <begin position="451"/>
        <end position="470"/>
    </location>
</feature>
<feature type="region of interest" description="Disordered" evidence="5">
    <location>
        <begin position="515"/>
        <end position="561"/>
    </location>
</feature>
<feature type="region of interest" description="Disordered" evidence="5">
    <location>
        <begin position="1"/>
        <end position="42"/>
    </location>
</feature>
<keyword evidence="8" id="KW-1185">Reference proteome</keyword>
<feature type="region of interest" description="Disordered" evidence="5">
    <location>
        <begin position="475"/>
        <end position="501"/>
    </location>
</feature>
<dbReference type="SMART" id="SM00320">
    <property type="entry name" value="WD40"/>
    <property type="match status" value="3"/>
</dbReference>
<dbReference type="PROSITE" id="PS50082">
    <property type="entry name" value="WD_REPEATS_2"/>
    <property type="match status" value="1"/>
</dbReference>
<dbReference type="InterPro" id="IPR007148">
    <property type="entry name" value="SSU_processome_Utp12"/>
</dbReference>
<feature type="compositionally biased region" description="Polar residues" evidence="5">
    <location>
        <begin position="451"/>
        <end position="463"/>
    </location>
</feature>
<feature type="region of interest" description="Disordered" evidence="5">
    <location>
        <begin position="95"/>
        <end position="124"/>
    </location>
</feature>
<dbReference type="InterPro" id="IPR015943">
    <property type="entry name" value="WD40/YVTN_repeat-like_dom_sf"/>
</dbReference>
<dbReference type="SUPFAM" id="SSF50978">
    <property type="entry name" value="WD40 repeat-like"/>
    <property type="match status" value="1"/>
</dbReference>
<sequence>MAKKTQSRAQAKAASKSRPQATSQPGSSTPAIPPKTAFSPRSNHLAILSNTLDRQRLSVYETSPSSSASRLLVHYVIPNAANAPCSAIAWTSLPPADARSTPQSKKHKKSRKSTDATDAEASSSSSLPFRPIIALGFQSGQIRLFDVAQAKVIRVLADSVSGATSAVGNAITSLSWPNTSTTLYAIATDGILRQWDLAAISASPSADVDAPVAPAKRVAPSSSSSSTANTLVSISPSSSNTLVAHHSISQLSSGDDGKATATYSSHATPLTHLHWLNDSHFVSAASEDPVLYVWKVGTKAALATIELEQGQDVLRLASSTSAEDNVTALAVVASQGFVGLYDVTKILSSSAAGSSKAPSSTQLLQPAASTTASYSVDCCFSSDRLQLARLIKGLKLEVPSLSIRDVATNALVKSLAPLSSKAGGASGNVLASGHDEEALAQGNAGLQRYANPTTAKGKQSGATTAAGGFVGEDGKVVDASADGPVGDEGALDQEAGGLEDEQTLEDRLRGMRMMKKGGRSAAKLNGTAGDDDAEASSSDSEDDDDEDSPRNGAGSAPTTSLSLSTSLSQALHSSDSALISSLLRSANPQLIKSTVIRLSGPNAVKLLEACVERLHSRGGAHGSSAASRGTVGSNRARGLVEWVKWTLRLHAGYLMSLPGLTSRLAALHGSLTHRLASHQRLVALQGRLELVLAQVEMRGQYDAQGRGLQGVSTKKDKAATAPKGKAGGTVWKEDDDEDEDEEDGMSVDEDEDEDDDESDSDDDDDDDDDEDDEVAAADEEGDIDEIGLDSHINGAGAGAEDDDDDSEEEVIRPAARRRAAKAAASKADTSALSGAATSDESGEEDEEMDDDDDEEDDEEDEDEEDESELEDDDEEEDEEDDDDDEEGGGGLIDDMAEESDGEEESDEESD</sequence>
<evidence type="ECO:0000256" key="5">
    <source>
        <dbReference type="SAM" id="MobiDB-lite"/>
    </source>
</evidence>
<keyword evidence="4" id="KW-0853">WD repeat</keyword>
<dbReference type="Proteomes" id="UP000245884">
    <property type="component" value="Unassembled WGS sequence"/>
</dbReference>
<protein>
    <submittedName>
        <fullName evidence="7">NUC189-domain-containing protein</fullName>
    </submittedName>
</protein>
<gene>
    <name evidence="7" type="ORF">BDZ90DRAFT_278035</name>
</gene>
<dbReference type="RefSeq" id="XP_025364395.1">
    <property type="nucleotide sequence ID" value="XM_025509052.1"/>
</dbReference>
<dbReference type="STRING" id="1569628.A0A316V0T7"/>
<organism evidence="7 8">
    <name type="scientific">Jaminaea rosea</name>
    <dbReference type="NCBI Taxonomy" id="1569628"/>
    <lineage>
        <taxon>Eukaryota</taxon>
        <taxon>Fungi</taxon>
        <taxon>Dikarya</taxon>
        <taxon>Basidiomycota</taxon>
        <taxon>Ustilaginomycotina</taxon>
        <taxon>Exobasidiomycetes</taxon>
        <taxon>Microstromatales</taxon>
        <taxon>Microstromatales incertae sedis</taxon>
        <taxon>Jaminaea</taxon>
    </lineage>
</organism>
<dbReference type="GeneID" id="37030875"/>
<feature type="region of interest" description="Disordered" evidence="5">
    <location>
        <begin position="706"/>
        <end position="910"/>
    </location>
</feature>
<feature type="compositionally biased region" description="Acidic residues" evidence="5">
    <location>
        <begin position="799"/>
        <end position="808"/>
    </location>
</feature>
<keyword evidence="2" id="KW-0539">Nucleus</keyword>
<dbReference type="OrthoDB" id="30195at2759"/>
<name>A0A316V0T7_9BASI</name>
<dbReference type="InterPro" id="IPR052414">
    <property type="entry name" value="U3_snoRNA-assoc_WDR"/>
</dbReference>
<dbReference type="EMBL" id="KZ819663">
    <property type="protein sequence ID" value="PWN29783.1"/>
    <property type="molecule type" value="Genomic_DNA"/>
</dbReference>
<reference evidence="7 8" key="1">
    <citation type="journal article" date="2018" name="Mol. Biol. Evol.">
        <title>Broad Genomic Sampling Reveals a Smut Pathogenic Ancestry of the Fungal Clade Ustilaginomycotina.</title>
        <authorList>
            <person name="Kijpornyongpan T."/>
            <person name="Mondo S.J."/>
            <person name="Barry K."/>
            <person name="Sandor L."/>
            <person name="Lee J."/>
            <person name="Lipzen A."/>
            <person name="Pangilinan J."/>
            <person name="LaButti K."/>
            <person name="Hainaut M."/>
            <person name="Henrissat B."/>
            <person name="Grigoriev I.V."/>
            <person name="Spatafora J.W."/>
            <person name="Aime M.C."/>
        </authorList>
    </citation>
    <scope>NUCLEOTIDE SEQUENCE [LARGE SCALE GENOMIC DNA]</scope>
    <source>
        <strain evidence="7 8">MCA 5214</strain>
    </source>
</reference>
<dbReference type="InterPro" id="IPR036322">
    <property type="entry name" value="WD40_repeat_dom_sf"/>
</dbReference>
<feature type="compositionally biased region" description="Acidic residues" evidence="5">
    <location>
        <begin position="840"/>
        <end position="887"/>
    </location>
</feature>
<feature type="compositionally biased region" description="Polar residues" evidence="5">
    <location>
        <begin position="828"/>
        <end position="838"/>
    </location>
</feature>
<dbReference type="GO" id="GO:0032040">
    <property type="term" value="C:small-subunit processome"/>
    <property type="evidence" value="ECO:0007669"/>
    <property type="project" value="UniProtKB-ARBA"/>
</dbReference>
<dbReference type="PANTHER" id="PTHR44267">
    <property type="entry name" value="WD REPEAT-CONTAINING PROTEIN 43"/>
    <property type="match status" value="1"/>
</dbReference>
<feature type="compositionally biased region" description="Low complexity" evidence="5">
    <location>
        <begin position="7"/>
        <end position="21"/>
    </location>
</feature>
<feature type="compositionally biased region" description="Acidic residues" evidence="5">
    <location>
        <begin position="733"/>
        <end position="787"/>
    </location>
</feature>
<dbReference type="Gene3D" id="2.130.10.10">
    <property type="entry name" value="YVTN repeat-like/Quinoprotein amine dehydrogenase"/>
    <property type="match status" value="2"/>
</dbReference>
<dbReference type="GO" id="GO:0000462">
    <property type="term" value="P:maturation of SSU-rRNA from tricistronic rRNA transcript (SSU-rRNA, 5.8S rRNA, LSU-rRNA)"/>
    <property type="evidence" value="ECO:0007669"/>
    <property type="project" value="TreeGrafter"/>
</dbReference>
<comment type="similarity">
    <text evidence="3">Belongs to the UTP5 family.</text>
</comment>
<dbReference type="InterPro" id="IPR001680">
    <property type="entry name" value="WD40_rpt"/>
</dbReference>
<proteinExistence type="inferred from homology"/>